<dbReference type="InterPro" id="IPR004843">
    <property type="entry name" value="Calcineurin-like_PHP"/>
</dbReference>
<dbReference type="InterPro" id="IPR029052">
    <property type="entry name" value="Metallo-depent_PP-like"/>
</dbReference>
<sequence>MDPSPSQSHPEAHGHSDPPPRYDSGDEYLSEDELSENDVNILNTDYNFQRDLTFYPAQHPRQYNSSIPHHLRQRSNSTDGVYNLPEKSGANTHERERRTPLPPRHSSLNKQNMYRAHPRTSDYRTPHYNTHAYQTHRQRLPLVDLIRNEWKHTTNPYTTSFPSSPGYATPDWIQVLSAPRFKRTWYLIGALLMLTWANWHWWLGPQYTEHKLLSASLEDRMKTGGGWYGENMRPEFLDMVQVKTLDQRLIPQKHDRNRLIVIGDVHGCHDELVNLLSKVQYEARTDHLIFAGDFISKGPDSPAVVDLAMFAHASCIRGNHEDRVLLAYRDMNSHRMIEEQQQYKKKKLPLPPAPGMPEDMQQNEDETPNLVEEAFEHGNAVDRDLARNLTKRQIDWMATCPVVLDLGQVRGIGDVHVVHGGLVPGVRLEKQDPMGVMHMRTIDLDSHVPSSSTRGMSWFKLWNKYQTLLPTYQRSTVIYGHDSRLGLQLKPYSKGLDTGCVKGGQLTAMVIDNNVAEPKVEPKIVSVQCQNYGNLDKERVKATA</sequence>
<dbReference type="CDD" id="cd00144">
    <property type="entry name" value="MPP_PPP_family"/>
    <property type="match status" value="1"/>
</dbReference>
<dbReference type="PANTHER" id="PTHR42850">
    <property type="entry name" value="METALLOPHOSPHOESTERASE"/>
    <property type="match status" value="1"/>
</dbReference>
<gene>
    <name evidence="3" type="ORF">ABVK25_001919</name>
</gene>
<accession>A0ABR4BIH8</accession>
<proteinExistence type="predicted"/>
<evidence type="ECO:0000313" key="3">
    <source>
        <dbReference type="EMBL" id="KAL2057535.1"/>
    </source>
</evidence>
<protein>
    <recommendedName>
        <fullName evidence="2">Calcineurin-like phosphoesterase domain-containing protein</fullName>
    </recommendedName>
</protein>
<evidence type="ECO:0000313" key="4">
    <source>
        <dbReference type="Proteomes" id="UP001590951"/>
    </source>
</evidence>
<keyword evidence="4" id="KW-1185">Reference proteome</keyword>
<feature type="compositionally biased region" description="Basic and acidic residues" evidence="1">
    <location>
        <begin position="10"/>
        <end position="24"/>
    </location>
</feature>
<reference evidence="3 4" key="1">
    <citation type="submission" date="2024-09" db="EMBL/GenBank/DDBJ databases">
        <title>Rethinking Asexuality: The Enigmatic Case of Functional Sexual Genes in Lepraria (Stereocaulaceae).</title>
        <authorList>
            <person name="Doellman M."/>
            <person name="Sun Y."/>
            <person name="Barcenas-Pena A."/>
            <person name="Lumbsch H.T."/>
            <person name="Grewe F."/>
        </authorList>
    </citation>
    <scope>NUCLEOTIDE SEQUENCE [LARGE SCALE GENOMIC DNA]</scope>
    <source>
        <strain evidence="3 4">Grewe 0041</strain>
    </source>
</reference>
<comment type="caution">
    <text evidence="3">The sequence shown here is derived from an EMBL/GenBank/DDBJ whole genome shotgun (WGS) entry which is preliminary data.</text>
</comment>
<name>A0ABR4BIH8_9LECA</name>
<evidence type="ECO:0000259" key="2">
    <source>
        <dbReference type="Pfam" id="PF00149"/>
    </source>
</evidence>
<dbReference type="InterPro" id="IPR050126">
    <property type="entry name" value="Ap4A_hydrolase"/>
</dbReference>
<dbReference type="PANTHER" id="PTHR42850:SF4">
    <property type="entry name" value="ZINC-DEPENDENT ENDOPOLYPHOSPHATASE"/>
    <property type="match status" value="1"/>
</dbReference>
<feature type="region of interest" description="Disordered" evidence="1">
    <location>
        <begin position="1"/>
        <end position="32"/>
    </location>
</feature>
<evidence type="ECO:0000256" key="1">
    <source>
        <dbReference type="SAM" id="MobiDB-lite"/>
    </source>
</evidence>
<dbReference type="SUPFAM" id="SSF56300">
    <property type="entry name" value="Metallo-dependent phosphatases"/>
    <property type="match status" value="1"/>
</dbReference>
<dbReference type="Proteomes" id="UP001590951">
    <property type="component" value="Unassembled WGS sequence"/>
</dbReference>
<dbReference type="Gene3D" id="3.60.21.10">
    <property type="match status" value="1"/>
</dbReference>
<feature type="region of interest" description="Disordered" evidence="1">
    <location>
        <begin position="60"/>
        <end position="126"/>
    </location>
</feature>
<organism evidence="3 4">
    <name type="scientific">Lepraria finkii</name>
    <dbReference type="NCBI Taxonomy" id="1340010"/>
    <lineage>
        <taxon>Eukaryota</taxon>
        <taxon>Fungi</taxon>
        <taxon>Dikarya</taxon>
        <taxon>Ascomycota</taxon>
        <taxon>Pezizomycotina</taxon>
        <taxon>Lecanoromycetes</taxon>
        <taxon>OSLEUM clade</taxon>
        <taxon>Lecanoromycetidae</taxon>
        <taxon>Lecanorales</taxon>
        <taxon>Lecanorineae</taxon>
        <taxon>Stereocaulaceae</taxon>
        <taxon>Lepraria</taxon>
    </lineage>
</organism>
<dbReference type="Pfam" id="PF00149">
    <property type="entry name" value="Metallophos"/>
    <property type="match status" value="1"/>
</dbReference>
<feature type="domain" description="Calcineurin-like phosphoesterase" evidence="2">
    <location>
        <begin position="258"/>
        <end position="482"/>
    </location>
</feature>
<dbReference type="EMBL" id="JBHFEH010000004">
    <property type="protein sequence ID" value="KAL2057535.1"/>
    <property type="molecule type" value="Genomic_DNA"/>
</dbReference>